<gene>
    <name evidence="2" type="ORF">FC678_21330</name>
</gene>
<feature type="transmembrane region" description="Helical" evidence="1">
    <location>
        <begin position="80"/>
        <end position="97"/>
    </location>
</feature>
<reference evidence="2 3" key="1">
    <citation type="journal article" date="2019" name="Environ. Microbiol.">
        <title>An active ?-lactamase is a part of an orchestrated cell wall stress resistance network of Bacillus subtilis and related rhizosphere species.</title>
        <authorList>
            <person name="Bucher T."/>
            <person name="Keren-Paz A."/>
            <person name="Hausser J."/>
            <person name="Olender T."/>
            <person name="Cytryn E."/>
            <person name="Kolodkin-Gal I."/>
        </authorList>
    </citation>
    <scope>NUCLEOTIDE SEQUENCE [LARGE SCALE GENOMIC DNA]</scope>
    <source>
        <strain evidence="2 3">I4</strain>
    </source>
</reference>
<feature type="transmembrane region" description="Helical" evidence="1">
    <location>
        <begin position="131"/>
        <end position="149"/>
    </location>
</feature>
<dbReference type="RefSeq" id="WP_137024344.1">
    <property type="nucleotide sequence ID" value="NZ_SZNT01000420.1"/>
</dbReference>
<organism evidence="2 3">
    <name type="scientific">Peribacillus simplex</name>
    <dbReference type="NCBI Taxonomy" id="1478"/>
    <lineage>
        <taxon>Bacteria</taxon>
        <taxon>Bacillati</taxon>
        <taxon>Bacillota</taxon>
        <taxon>Bacilli</taxon>
        <taxon>Bacillales</taxon>
        <taxon>Bacillaceae</taxon>
        <taxon>Peribacillus</taxon>
    </lineage>
</organism>
<evidence type="ECO:0000313" key="3">
    <source>
        <dbReference type="Proteomes" id="UP000309170"/>
    </source>
</evidence>
<dbReference type="EMBL" id="SZNT01000420">
    <property type="protein sequence ID" value="TKH08097.1"/>
    <property type="molecule type" value="Genomic_DNA"/>
</dbReference>
<comment type="caution">
    <text evidence="2">The sequence shown here is derived from an EMBL/GenBank/DDBJ whole genome shotgun (WGS) entry which is preliminary data.</text>
</comment>
<dbReference type="AlphaFoldDB" id="A0A9X8ZDR0"/>
<keyword evidence="1" id="KW-0472">Membrane</keyword>
<name>A0A9X8ZDR0_9BACI</name>
<protein>
    <submittedName>
        <fullName evidence="2">Uncharacterized protein</fullName>
    </submittedName>
</protein>
<sequence length="182" mass="20507">MDEMRKIIIIQEINSWKESRMLPEQYCNYLLALYCQGEMPPANSAKTGSVKNDTFAGLLIGALFAFIVFLNYFTEIPIRMQMLMTTISILVFGLAVRRFIGRKIIFQMALMGMALSLLLLTVSFAEFMAPGQVSILYIFLFINCGLWILMGKKLKLLHFSIAGGLGAMVTLYFFLGHSSGFI</sequence>
<keyword evidence="1" id="KW-0812">Transmembrane</keyword>
<evidence type="ECO:0000256" key="1">
    <source>
        <dbReference type="SAM" id="Phobius"/>
    </source>
</evidence>
<dbReference type="Proteomes" id="UP000309170">
    <property type="component" value="Unassembled WGS sequence"/>
</dbReference>
<feature type="transmembrane region" description="Helical" evidence="1">
    <location>
        <begin position="156"/>
        <end position="175"/>
    </location>
</feature>
<feature type="transmembrane region" description="Helical" evidence="1">
    <location>
        <begin position="104"/>
        <end position="125"/>
    </location>
</feature>
<proteinExistence type="predicted"/>
<feature type="transmembrane region" description="Helical" evidence="1">
    <location>
        <begin position="55"/>
        <end position="74"/>
    </location>
</feature>
<keyword evidence="1" id="KW-1133">Transmembrane helix</keyword>
<evidence type="ECO:0000313" key="2">
    <source>
        <dbReference type="EMBL" id="TKH08097.1"/>
    </source>
</evidence>
<accession>A0A9X8ZDR0</accession>